<reference evidence="2 3" key="1">
    <citation type="journal article" date="2019" name="Int. J. Syst. Evol. Microbiol.">
        <title>The Global Catalogue of Microorganisms (GCM) 10K type strain sequencing project: providing services to taxonomists for standard genome sequencing and annotation.</title>
        <authorList>
            <consortium name="The Broad Institute Genomics Platform"/>
            <consortium name="The Broad Institute Genome Sequencing Center for Infectious Disease"/>
            <person name="Wu L."/>
            <person name="Ma J."/>
        </authorList>
    </citation>
    <scope>NUCLEOTIDE SEQUENCE [LARGE SCALE GENOMIC DNA]</scope>
    <source>
        <strain evidence="2 3">JCM 13595</strain>
    </source>
</reference>
<dbReference type="Proteomes" id="UP001501461">
    <property type="component" value="Unassembled WGS sequence"/>
</dbReference>
<keyword evidence="3" id="KW-1185">Reference proteome</keyword>
<name>A0ABN2TZX8_9MICC</name>
<feature type="compositionally biased region" description="Polar residues" evidence="1">
    <location>
        <begin position="39"/>
        <end position="49"/>
    </location>
</feature>
<protein>
    <submittedName>
        <fullName evidence="2">Uncharacterized protein</fullName>
    </submittedName>
</protein>
<comment type="caution">
    <text evidence="2">The sequence shown here is derived from an EMBL/GenBank/DDBJ whole genome shotgun (WGS) entry which is preliminary data.</text>
</comment>
<dbReference type="EMBL" id="BAAAMN010000005">
    <property type="protein sequence ID" value="GAA2026286.1"/>
    <property type="molecule type" value="Genomic_DNA"/>
</dbReference>
<organism evidence="2 3">
    <name type="scientific">Yaniella flava</name>
    <dbReference type="NCBI Taxonomy" id="287930"/>
    <lineage>
        <taxon>Bacteria</taxon>
        <taxon>Bacillati</taxon>
        <taxon>Actinomycetota</taxon>
        <taxon>Actinomycetes</taxon>
        <taxon>Micrococcales</taxon>
        <taxon>Micrococcaceae</taxon>
        <taxon>Yaniella</taxon>
    </lineage>
</organism>
<accession>A0ABN2TZX8</accession>
<feature type="region of interest" description="Disordered" evidence="1">
    <location>
        <begin position="1"/>
        <end position="49"/>
    </location>
</feature>
<gene>
    <name evidence="2" type="ORF">GCM10009720_02420</name>
</gene>
<evidence type="ECO:0000313" key="2">
    <source>
        <dbReference type="EMBL" id="GAA2026286.1"/>
    </source>
</evidence>
<sequence>MSPGSEVRNPSVPPPKFIPSPISASSGPTELAAARKLSANANTDTNINP</sequence>
<evidence type="ECO:0000313" key="3">
    <source>
        <dbReference type="Proteomes" id="UP001501461"/>
    </source>
</evidence>
<evidence type="ECO:0000256" key="1">
    <source>
        <dbReference type="SAM" id="MobiDB-lite"/>
    </source>
</evidence>
<proteinExistence type="predicted"/>